<sequence>MQLVMLLSKYVPIKCNELFTTSEILQHPSIDFLYSCLSYWGSRGASAYLQRSTGERRCTPWTGCQSFAGQHRDIQDKQPCSHPFTPKGNLERPINLTVKFLDCGRKLEYPERTHDLLAARQQCY</sequence>
<evidence type="ECO:0000313" key="1">
    <source>
        <dbReference type="EMBL" id="MEQ2293389.1"/>
    </source>
</evidence>
<comment type="caution">
    <text evidence="1">The sequence shown here is derived from an EMBL/GenBank/DDBJ whole genome shotgun (WGS) entry which is preliminary data.</text>
</comment>
<protein>
    <submittedName>
        <fullName evidence="1">Uncharacterized protein</fullName>
    </submittedName>
</protein>
<dbReference type="Proteomes" id="UP001469553">
    <property type="component" value="Unassembled WGS sequence"/>
</dbReference>
<evidence type="ECO:0000313" key="2">
    <source>
        <dbReference type="Proteomes" id="UP001469553"/>
    </source>
</evidence>
<organism evidence="1 2">
    <name type="scientific">Ameca splendens</name>
    <dbReference type="NCBI Taxonomy" id="208324"/>
    <lineage>
        <taxon>Eukaryota</taxon>
        <taxon>Metazoa</taxon>
        <taxon>Chordata</taxon>
        <taxon>Craniata</taxon>
        <taxon>Vertebrata</taxon>
        <taxon>Euteleostomi</taxon>
        <taxon>Actinopterygii</taxon>
        <taxon>Neopterygii</taxon>
        <taxon>Teleostei</taxon>
        <taxon>Neoteleostei</taxon>
        <taxon>Acanthomorphata</taxon>
        <taxon>Ovalentaria</taxon>
        <taxon>Atherinomorphae</taxon>
        <taxon>Cyprinodontiformes</taxon>
        <taxon>Goodeidae</taxon>
        <taxon>Ameca</taxon>
    </lineage>
</organism>
<name>A0ABV0YI74_9TELE</name>
<keyword evidence="2" id="KW-1185">Reference proteome</keyword>
<accession>A0ABV0YI74</accession>
<gene>
    <name evidence="1" type="ORF">AMECASPLE_032819</name>
</gene>
<dbReference type="EMBL" id="JAHRIP010032539">
    <property type="protein sequence ID" value="MEQ2293389.1"/>
    <property type="molecule type" value="Genomic_DNA"/>
</dbReference>
<proteinExistence type="predicted"/>
<reference evidence="1 2" key="1">
    <citation type="submission" date="2021-06" db="EMBL/GenBank/DDBJ databases">
        <authorList>
            <person name="Palmer J.M."/>
        </authorList>
    </citation>
    <scope>NUCLEOTIDE SEQUENCE [LARGE SCALE GENOMIC DNA]</scope>
    <source>
        <strain evidence="1 2">AS_MEX2019</strain>
        <tissue evidence="1">Muscle</tissue>
    </source>
</reference>